<evidence type="ECO:0000256" key="1">
    <source>
        <dbReference type="ARBA" id="ARBA00022857"/>
    </source>
</evidence>
<evidence type="ECO:0000259" key="3">
    <source>
        <dbReference type="Pfam" id="PF05368"/>
    </source>
</evidence>
<evidence type="ECO:0000256" key="2">
    <source>
        <dbReference type="ARBA" id="ARBA00023002"/>
    </source>
</evidence>
<dbReference type="Pfam" id="PF05368">
    <property type="entry name" value="NmrA"/>
    <property type="match status" value="1"/>
</dbReference>
<organism evidence="4 5">
    <name type="scientific">Microdochium bolleyi</name>
    <dbReference type="NCBI Taxonomy" id="196109"/>
    <lineage>
        <taxon>Eukaryota</taxon>
        <taxon>Fungi</taxon>
        <taxon>Dikarya</taxon>
        <taxon>Ascomycota</taxon>
        <taxon>Pezizomycotina</taxon>
        <taxon>Sordariomycetes</taxon>
        <taxon>Xylariomycetidae</taxon>
        <taxon>Xylariales</taxon>
        <taxon>Microdochiaceae</taxon>
        <taxon>Microdochium</taxon>
    </lineage>
</organism>
<dbReference type="OrthoDB" id="419598at2759"/>
<dbReference type="CDD" id="cd05259">
    <property type="entry name" value="PCBER_SDR_a"/>
    <property type="match status" value="1"/>
</dbReference>
<dbReference type="InterPro" id="IPR036291">
    <property type="entry name" value="NAD(P)-bd_dom_sf"/>
</dbReference>
<dbReference type="Proteomes" id="UP000070501">
    <property type="component" value="Unassembled WGS sequence"/>
</dbReference>
<dbReference type="PANTHER" id="PTHR47706">
    <property type="entry name" value="NMRA-LIKE FAMILY PROTEIN"/>
    <property type="match status" value="1"/>
</dbReference>
<protein>
    <submittedName>
        <fullName evidence="4">NmrA-like family protein</fullName>
    </submittedName>
</protein>
<keyword evidence="5" id="KW-1185">Reference proteome</keyword>
<dbReference type="SUPFAM" id="SSF51735">
    <property type="entry name" value="NAD(P)-binding Rossmann-fold domains"/>
    <property type="match status" value="1"/>
</dbReference>
<reference evidence="5" key="1">
    <citation type="submission" date="2016-02" db="EMBL/GenBank/DDBJ databases">
        <title>Draft genome sequence of Microdochium bolleyi, a fungal endophyte of beachgrass.</title>
        <authorList>
            <consortium name="DOE Joint Genome Institute"/>
            <person name="David A.S."/>
            <person name="May G."/>
            <person name="Haridas S."/>
            <person name="Lim J."/>
            <person name="Wang M."/>
            <person name="Labutti K."/>
            <person name="Lipzen A."/>
            <person name="Barry K."/>
            <person name="Grigoriev I.V."/>
        </authorList>
    </citation>
    <scope>NUCLEOTIDE SEQUENCE [LARGE SCALE GENOMIC DNA]</scope>
    <source>
        <strain evidence="5">J235TASD1</strain>
    </source>
</reference>
<evidence type="ECO:0000313" key="4">
    <source>
        <dbReference type="EMBL" id="KXJ87768.1"/>
    </source>
</evidence>
<proteinExistence type="predicted"/>
<gene>
    <name evidence="4" type="ORF">Micbo1qcDRAFT_167350</name>
</gene>
<sequence length="325" mass="35468">MASSSVPGNILIVGATGVIGRYITASIISAFPPSSITIFTSPATASAAPDSPKHALISEWRQKGVQFVTGDVNDPADIRRAFRDQHTVVSALGRDSLLSQIELLRIADEEGSSVQWFFPSEYGTDIEYDSVKSPHEKPHQNKLKVRAFVKEQVRRLNVTSVVTGPYLDMFLALSPVQDAQANGGYDVKNKRAVVVDDGEGRVGFTTMPDVGKFVAAALQHPEAAYGKALKVQSFVTTPNAILQEFERQTSSKWTVEHTPLDKLRELETQSWEAGKPYAVGFTLRRIWAEGGTLYDKTDNDSLGVKEGDLESLSTVVGRAVRGDGW</sequence>
<keyword evidence="1" id="KW-0521">NADP</keyword>
<keyword evidence="2" id="KW-0560">Oxidoreductase</keyword>
<dbReference type="InterPro" id="IPR051609">
    <property type="entry name" value="NmrA/Isoflavone_reductase-like"/>
</dbReference>
<dbReference type="AlphaFoldDB" id="A0A136ISC9"/>
<feature type="domain" description="NmrA-like" evidence="3">
    <location>
        <begin position="9"/>
        <end position="266"/>
    </location>
</feature>
<dbReference type="InParanoid" id="A0A136ISC9"/>
<name>A0A136ISC9_9PEZI</name>
<dbReference type="InterPro" id="IPR008030">
    <property type="entry name" value="NmrA-like"/>
</dbReference>
<dbReference type="Gene3D" id="3.40.50.720">
    <property type="entry name" value="NAD(P)-binding Rossmann-like Domain"/>
    <property type="match status" value="1"/>
</dbReference>
<dbReference type="PANTHER" id="PTHR47706:SF11">
    <property type="entry name" value="ISOFLAVONE REDUCTASE FAMILY PROTEIN (AFU_ORTHOLOGUE AFUA_1G12510)"/>
    <property type="match status" value="1"/>
</dbReference>
<evidence type="ECO:0000313" key="5">
    <source>
        <dbReference type="Proteomes" id="UP000070501"/>
    </source>
</evidence>
<dbReference type="GO" id="GO:0016491">
    <property type="term" value="F:oxidoreductase activity"/>
    <property type="evidence" value="ECO:0007669"/>
    <property type="project" value="UniProtKB-KW"/>
</dbReference>
<dbReference type="Gene3D" id="3.90.25.10">
    <property type="entry name" value="UDP-galactose 4-epimerase, domain 1"/>
    <property type="match status" value="1"/>
</dbReference>
<dbReference type="InterPro" id="IPR045312">
    <property type="entry name" value="PCBER-like"/>
</dbReference>
<dbReference type="EMBL" id="KQ964261">
    <property type="protein sequence ID" value="KXJ87768.1"/>
    <property type="molecule type" value="Genomic_DNA"/>
</dbReference>
<dbReference type="STRING" id="196109.A0A136ISC9"/>
<accession>A0A136ISC9</accession>